<comment type="caution">
    <text evidence="2">The sequence shown here is derived from an EMBL/GenBank/DDBJ whole genome shotgun (WGS) entry which is preliminary data.</text>
</comment>
<keyword evidence="1" id="KW-0732">Signal</keyword>
<evidence type="ECO:0008006" key="4">
    <source>
        <dbReference type="Google" id="ProtNLM"/>
    </source>
</evidence>
<evidence type="ECO:0000313" key="2">
    <source>
        <dbReference type="EMBL" id="KAA5803379.1"/>
    </source>
</evidence>
<dbReference type="AlphaFoldDB" id="A0A5M6ZF78"/>
<keyword evidence="3" id="KW-1185">Reference proteome</keyword>
<accession>A0A5M6ZF78</accession>
<protein>
    <recommendedName>
        <fullName evidence="4">Lipocalin family protein</fullName>
    </recommendedName>
</protein>
<dbReference type="RefSeq" id="WP_150022647.1">
    <property type="nucleotide sequence ID" value="NZ_VWOJ01000002.1"/>
</dbReference>
<feature type="chain" id="PRO_5024416044" description="Lipocalin family protein" evidence="1">
    <location>
        <begin position="22"/>
        <end position="136"/>
    </location>
</feature>
<gene>
    <name evidence="2" type="ORF">F1654_06100</name>
</gene>
<evidence type="ECO:0000313" key="3">
    <source>
        <dbReference type="Proteomes" id="UP000325122"/>
    </source>
</evidence>
<evidence type="ECO:0000256" key="1">
    <source>
        <dbReference type="SAM" id="SignalP"/>
    </source>
</evidence>
<organism evidence="2 3">
    <name type="scientific">Alkalicaulis satelles</name>
    <dbReference type="NCBI Taxonomy" id="2609175"/>
    <lineage>
        <taxon>Bacteria</taxon>
        <taxon>Pseudomonadati</taxon>
        <taxon>Pseudomonadota</taxon>
        <taxon>Alphaproteobacteria</taxon>
        <taxon>Maricaulales</taxon>
        <taxon>Maricaulaceae</taxon>
        <taxon>Alkalicaulis</taxon>
    </lineage>
</organism>
<feature type="signal peptide" evidence="1">
    <location>
        <begin position="1"/>
        <end position="21"/>
    </location>
</feature>
<dbReference type="PROSITE" id="PS51257">
    <property type="entry name" value="PROKAR_LIPOPROTEIN"/>
    <property type="match status" value="1"/>
</dbReference>
<dbReference type="Proteomes" id="UP000325122">
    <property type="component" value="Unassembled WGS sequence"/>
</dbReference>
<sequence length="136" mass="14174">MRLIILATLALALAACSPSGPGEPMAVLSGTGEPAETPDPRLEGVWTAVLETGVEPRPLELTISLQDEAVSVILTAPGQGGARVRFEQVRLDGARVGFATGLGALLFEGELDGDDAISGTVWQGRTPSPLIWTRVE</sequence>
<proteinExistence type="predicted"/>
<reference evidence="2 3" key="1">
    <citation type="submission" date="2019-09" db="EMBL/GenBank/DDBJ databases">
        <authorList>
            <person name="Kevbrin V."/>
            <person name="Grouzdev D.S."/>
        </authorList>
    </citation>
    <scope>NUCLEOTIDE SEQUENCE [LARGE SCALE GENOMIC DNA]</scope>
    <source>
        <strain evidence="2 3">G-192</strain>
    </source>
</reference>
<dbReference type="EMBL" id="VWOJ01000002">
    <property type="protein sequence ID" value="KAA5803379.1"/>
    <property type="molecule type" value="Genomic_DNA"/>
</dbReference>
<name>A0A5M6ZF78_9PROT</name>